<dbReference type="Pfam" id="PF01195">
    <property type="entry name" value="Pept_tRNA_hydro"/>
    <property type="match status" value="1"/>
</dbReference>
<dbReference type="GO" id="GO:0016881">
    <property type="term" value="F:acid-amino acid ligase activity"/>
    <property type="evidence" value="ECO:0007669"/>
    <property type="project" value="InterPro"/>
</dbReference>
<dbReference type="InterPro" id="IPR013221">
    <property type="entry name" value="Mur_ligase_cen"/>
</dbReference>
<sequence length="635" mass="69032">MMLFSKHRYERVRDALAWRIRKVLGNALVDRNLVRIAHCWRPLLKRPVFIGVTGSAGKTTTKELLLGVLSHRWRGVGNPSTQNMLPHVAQTILTVGRKHDFCAIELSESMPGEMDEPLALLHPEVGIVTVVGNDHLAAFDSIDALAAEMGKLVEHLPAQGTAILNADDARVLAMALNCTAKVITYGLSPDAELRAEDISSVWPDRLQMTLVLSSERVRIRTQLCGTHWVPSVLGAIGGGLATGMTLAECAEGIASVAPFDGRMQVVSASEGVTFIRDDFKAPLWTVEACFKFIKEARARRKIIVVGTLSDYGTGTGASKKYAEVAQRAQQVADFTVFVGPWASSVLKTRQPGREDALRAFSQVREAAEYVNSITCEGDLVLLKGTNKQDHLLRIILARSEGVACWRDDCKLHRMCNVCPDRTKPSGLANLQPTTSITDTTAPFPPPALRPIEADEQVIVGLGNPEARYTGTPHNVGHEVVDRLAASFGLTWEETPAAWIARGSSPGRAICLLKIRLAMNHTGAGLKRLAESLAFDPVQCILVFDDLDLPLGAVKTRIKGSAGGHRGVASILEAFQTDAFRRVKIGVGHASAKLDRVKYVLSAFDEESRATIYQAILTAEAHVLELLERPSVAKPH</sequence>
<feature type="domain" description="Mur ligase central" evidence="5">
    <location>
        <begin position="52"/>
        <end position="236"/>
    </location>
</feature>
<dbReference type="InterPro" id="IPR001328">
    <property type="entry name" value="Pept_tRNA_hydro"/>
</dbReference>
<dbReference type="PANTHER" id="PTHR43024">
    <property type="entry name" value="UDP-N-ACETYLMURAMOYL-TRIPEPTIDE--D-ALANYL-D-ALANINE LIGASE"/>
    <property type="match status" value="1"/>
</dbReference>
<feature type="domain" description="Mur ligase C-terminal" evidence="4">
    <location>
        <begin position="261"/>
        <end position="385"/>
    </location>
</feature>
<dbReference type="InterPro" id="IPR036416">
    <property type="entry name" value="Pept_tRNA_hydro_sf"/>
</dbReference>
<dbReference type="AlphaFoldDB" id="A0A1A8XNP2"/>
<dbReference type="RefSeq" id="WP_186410626.1">
    <property type="nucleotide sequence ID" value="NZ_FLQY01000109.1"/>
</dbReference>
<dbReference type="SUPFAM" id="SSF53244">
    <property type="entry name" value="MurD-like peptide ligases, peptide-binding domain"/>
    <property type="match status" value="1"/>
</dbReference>
<dbReference type="Pfam" id="PF02875">
    <property type="entry name" value="Mur_ligase_C"/>
    <property type="match status" value="1"/>
</dbReference>
<evidence type="ECO:0000256" key="2">
    <source>
        <dbReference type="ARBA" id="ARBA00022741"/>
    </source>
</evidence>
<name>A0A1A8XNP2_9RHOO</name>
<evidence type="ECO:0000313" key="7">
    <source>
        <dbReference type="Proteomes" id="UP000199600"/>
    </source>
</evidence>
<dbReference type="PANTHER" id="PTHR43024:SF1">
    <property type="entry name" value="UDP-N-ACETYLMURAMOYL-TRIPEPTIDE--D-ALANYL-D-ALANINE LIGASE"/>
    <property type="match status" value="1"/>
</dbReference>
<gene>
    <name evidence="6" type="ORF">PROAA_1970003</name>
</gene>
<evidence type="ECO:0000256" key="1">
    <source>
        <dbReference type="ARBA" id="ARBA00022598"/>
    </source>
</evidence>
<dbReference type="GO" id="GO:0004045">
    <property type="term" value="F:peptidyl-tRNA hydrolase activity"/>
    <property type="evidence" value="ECO:0007669"/>
    <property type="project" value="UniProtKB-EC"/>
</dbReference>
<keyword evidence="2" id="KW-0547">Nucleotide-binding</keyword>
<keyword evidence="6" id="KW-0378">Hydrolase</keyword>
<dbReference type="SUPFAM" id="SSF53178">
    <property type="entry name" value="Peptidyl-tRNA hydrolase-like"/>
    <property type="match status" value="1"/>
</dbReference>
<dbReference type="InterPro" id="IPR036615">
    <property type="entry name" value="Mur_ligase_C_dom_sf"/>
</dbReference>
<dbReference type="NCBIfam" id="TIGR00447">
    <property type="entry name" value="pth"/>
    <property type="match status" value="1"/>
</dbReference>
<dbReference type="EC" id="3.1.1.29" evidence="6"/>
<dbReference type="GO" id="GO:0005524">
    <property type="term" value="F:ATP binding"/>
    <property type="evidence" value="ECO:0007669"/>
    <property type="project" value="UniProtKB-KW"/>
</dbReference>
<evidence type="ECO:0000256" key="3">
    <source>
        <dbReference type="ARBA" id="ARBA00022840"/>
    </source>
</evidence>
<dbReference type="Gene3D" id="3.40.50.1470">
    <property type="entry name" value="Peptidyl-tRNA hydrolase"/>
    <property type="match status" value="1"/>
</dbReference>
<protein>
    <submittedName>
        <fullName evidence="6">Peptidyl-tRNA hydrolase (Modular protein)</fullName>
        <ecNumber evidence="6">3.1.1.29</ecNumber>
    </submittedName>
</protein>
<dbReference type="Proteomes" id="UP000199600">
    <property type="component" value="Unassembled WGS sequence"/>
</dbReference>
<keyword evidence="3" id="KW-0067">ATP-binding</keyword>
<dbReference type="CDD" id="cd00462">
    <property type="entry name" value="PTH"/>
    <property type="match status" value="1"/>
</dbReference>
<dbReference type="InterPro" id="IPR004101">
    <property type="entry name" value="Mur_ligase_C"/>
</dbReference>
<accession>A0A1A8XNP2</accession>
<dbReference type="Gene3D" id="3.90.190.20">
    <property type="entry name" value="Mur ligase, C-terminal domain"/>
    <property type="match status" value="1"/>
</dbReference>
<evidence type="ECO:0000259" key="4">
    <source>
        <dbReference type="Pfam" id="PF02875"/>
    </source>
</evidence>
<proteinExistence type="predicted"/>
<dbReference type="InterPro" id="IPR051046">
    <property type="entry name" value="MurCDEF_CellWall_CoF430Synth"/>
</dbReference>
<reference evidence="6 7" key="1">
    <citation type="submission" date="2016-06" db="EMBL/GenBank/DDBJ databases">
        <authorList>
            <person name="Kjaerup R.B."/>
            <person name="Dalgaard T.S."/>
            <person name="Juul-Madsen H.R."/>
        </authorList>
    </citation>
    <scope>NUCLEOTIDE SEQUENCE [LARGE SCALE GENOMIC DNA]</scope>
    <source>
        <strain evidence="6">2</strain>
    </source>
</reference>
<evidence type="ECO:0000259" key="5">
    <source>
        <dbReference type="Pfam" id="PF08245"/>
    </source>
</evidence>
<dbReference type="EMBL" id="FLQY01000109">
    <property type="protein sequence ID" value="SBT06780.1"/>
    <property type="molecule type" value="Genomic_DNA"/>
</dbReference>
<keyword evidence="1" id="KW-0436">Ligase</keyword>
<dbReference type="Gene3D" id="3.40.1190.10">
    <property type="entry name" value="Mur-like, catalytic domain"/>
    <property type="match status" value="1"/>
</dbReference>
<keyword evidence="7" id="KW-1185">Reference proteome</keyword>
<dbReference type="Pfam" id="PF08245">
    <property type="entry name" value="Mur_ligase_M"/>
    <property type="match status" value="1"/>
</dbReference>
<evidence type="ECO:0000313" key="6">
    <source>
        <dbReference type="EMBL" id="SBT06780.1"/>
    </source>
</evidence>
<dbReference type="SUPFAM" id="SSF53623">
    <property type="entry name" value="MurD-like peptide ligases, catalytic domain"/>
    <property type="match status" value="1"/>
</dbReference>
<organism evidence="6 7">
    <name type="scientific">Candidatus Propionivibrio aalborgensis</name>
    <dbReference type="NCBI Taxonomy" id="1860101"/>
    <lineage>
        <taxon>Bacteria</taxon>
        <taxon>Pseudomonadati</taxon>
        <taxon>Pseudomonadota</taxon>
        <taxon>Betaproteobacteria</taxon>
        <taxon>Rhodocyclales</taxon>
        <taxon>Rhodocyclaceae</taxon>
        <taxon>Propionivibrio</taxon>
    </lineage>
</organism>
<dbReference type="InterPro" id="IPR036565">
    <property type="entry name" value="Mur-like_cat_sf"/>
</dbReference>